<sequence>MFSDRADAGKQLAIQLEKYRNSKDALLYALPRGGVVVAHEVAKALGLPLDVLIVRKVGHPSSPEYAIGAYAETGDILWNEEEKQLLDEKIINGIVDQAQDEAEERIRLYRQGKKLPSFKNKTIIIVDDGIATGLTMRGAIQAAKKNNAQKIIVAVPHGARDSLKKIREEADEVICLTEPYWYYAVGQFYESFPQTTHEEVIQILKTYGQK</sequence>
<dbReference type="Gene3D" id="3.40.50.2020">
    <property type="match status" value="1"/>
</dbReference>
<organism evidence="2 3">
    <name type="scientific">Candidatus Abawacabacteria bacterium RBG_16_42_10</name>
    <dbReference type="NCBI Taxonomy" id="1817814"/>
    <lineage>
        <taxon>Bacteria</taxon>
        <taxon>Candidatus Abawacaibacteriota</taxon>
    </lineage>
</organism>
<dbReference type="AlphaFoldDB" id="A0A1F4XJM6"/>
<protein>
    <recommendedName>
        <fullName evidence="1">Phosphoribosyltransferase domain-containing protein</fullName>
    </recommendedName>
</protein>
<reference evidence="2 3" key="1">
    <citation type="journal article" date="2016" name="Nat. Commun.">
        <title>Thousands of microbial genomes shed light on interconnected biogeochemical processes in an aquifer system.</title>
        <authorList>
            <person name="Anantharaman K."/>
            <person name="Brown C.T."/>
            <person name="Hug L.A."/>
            <person name="Sharon I."/>
            <person name="Castelle C.J."/>
            <person name="Probst A.J."/>
            <person name="Thomas B.C."/>
            <person name="Singh A."/>
            <person name="Wilkins M.J."/>
            <person name="Karaoz U."/>
            <person name="Brodie E.L."/>
            <person name="Williams K.H."/>
            <person name="Hubbard S.S."/>
            <person name="Banfield J.F."/>
        </authorList>
    </citation>
    <scope>NUCLEOTIDE SEQUENCE [LARGE SCALE GENOMIC DNA]</scope>
</reference>
<name>A0A1F4XJM6_9BACT</name>
<gene>
    <name evidence="2" type="ORF">A2V81_03345</name>
</gene>
<dbReference type="InterPro" id="IPR029057">
    <property type="entry name" value="PRTase-like"/>
</dbReference>
<accession>A0A1F4XJM6</accession>
<dbReference type="Proteomes" id="UP000177614">
    <property type="component" value="Unassembled WGS sequence"/>
</dbReference>
<dbReference type="Gene3D" id="3.30.1310.20">
    <property type="entry name" value="PRTase-like"/>
    <property type="match status" value="1"/>
</dbReference>
<dbReference type="CDD" id="cd06223">
    <property type="entry name" value="PRTases_typeI"/>
    <property type="match status" value="1"/>
</dbReference>
<dbReference type="EMBL" id="MEWR01000017">
    <property type="protein sequence ID" value="OGC81849.1"/>
    <property type="molecule type" value="Genomic_DNA"/>
</dbReference>
<dbReference type="Pfam" id="PF00156">
    <property type="entry name" value="Pribosyltran"/>
    <property type="match status" value="1"/>
</dbReference>
<proteinExistence type="predicted"/>
<evidence type="ECO:0000313" key="3">
    <source>
        <dbReference type="Proteomes" id="UP000177614"/>
    </source>
</evidence>
<comment type="caution">
    <text evidence="2">The sequence shown here is derived from an EMBL/GenBank/DDBJ whole genome shotgun (WGS) entry which is preliminary data.</text>
</comment>
<evidence type="ECO:0000313" key="2">
    <source>
        <dbReference type="EMBL" id="OGC81849.1"/>
    </source>
</evidence>
<evidence type="ECO:0000259" key="1">
    <source>
        <dbReference type="Pfam" id="PF00156"/>
    </source>
</evidence>
<dbReference type="SUPFAM" id="SSF53271">
    <property type="entry name" value="PRTase-like"/>
    <property type="match status" value="1"/>
</dbReference>
<dbReference type="STRING" id="1817814.A2V81_03345"/>
<dbReference type="InterPro" id="IPR000836">
    <property type="entry name" value="PRTase_dom"/>
</dbReference>
<feature type="domain" description="Phosphoribosyltransferase" evidence="1">
    <location>
        <begin position="7"/>
        <end position="188"/>
    </location>
</feature>